<dbReference type="Proteomes" id="UP000032614">
    <property type="component" value="Chromosome 1"/>
</dbReference>
<protein>
    <recommendedName>
        <fullName evidence="3">XRE family transcriptional regulator</fullName>
    </recommendedName>
</protein>
<proteinExistence type="predicted"/>
<sequence>MSLTKEEKEKKLAEHLAQLADMTGETRTVIAERSGFKRPNILSMVLRGQTRLPIEKIHPFARAVGADPDHLTRLCLEAYEPEIFKLVQHMYSGKDVVSPAEWQVIRAIREATNGTDPVVTPAQLTKIKKIFA</sequence>
<organism evidence="1 2">
    <name type="scientific">Paraburkholderia fungorum</name>
    <dbReference type="NCBI Taxonomy" id="134537"/>
    <lineage>
        <taxon>Bacteria</taxon>
        <taxon>Pseudomonadati</taxon>
        <taxon>Pseudomonadota</taxon>
        <taxon>Betaproteobacteria</taxon>
        <taxon>Burkholderiales</taxon>
        <taxon>Burkholderiaceae</taxon>
        <taxon>Paraburkholderia</taxon>
    </lineage>
</organism>
<dbReference type="GeneID" id="66517315"/>
<gene>
    <name evidence="1" type="ORF">OI25_3401</name>
</gene>
<dbReference type="EMBL" id="CP010026">
    <property type="protein sequence ID" value="AJZ58209.1"/>
    <property type="molecule type" value="Genomic_DNA"/>
</dbReference>
<evidence type="ECO:0008006" key="3">
    <source>
        <dbReference type="Google" id="ProtNLM"/>
    </source>
</evidence>
<dbReference type="KEGG" id="bfn:OI25_3401"/>
<accession>A0AAU8T2Z7</accession>
<name>A0AAU8T2Z7_9BURK</name>
<dbReference type="RefSeq" id="WP_052719694.1">
    <property type="nucleotide sequence ID" value="NZ_CP010026.1"/>
</dbReference>
<evidence type="ECO:0000313" key="2">
    <source>
        <dbReference type="Proteomes" id="UP000032614"/>
    </source>
</evidence>
<reference evidence="1 2" key="1">
    <citation type="journal article" date="2015" name="Genome Announc.">
        <title>Complete genome sequences for 59 burkholderia isolates, both pathogenic and near neighbor.</title>
        <authorList>
            <person name="Johnson S.L."/>
            <person name="Bishop-Lilly K.A."/>
            <person name="Ladner J.T."/>
            <person name="Daligault H.E."/>
            <person name="Davenport K.W."/>
            <person name="Jaissle J."/>
            <person name="Frey K.G."/>
            <person name="Koroleva G.I."/>
            <person name="Bruce D.C."/>
            <person name="Coyne S.R."/>
            <person name="Broomall S.M."/>
            <person name="Li P.E."/>
            <person name="Teshima H."/>
            <person name="Gibbons H.S."/>
            <person name="Palacios G.F."/>
            <person name="Rosenzweig C.N."/>
            <person name="Redden C.L."/>
            <person name="Xu Y."/>
            <person name="Minogue T.D."/>
            <person name="Chain P.S."/>
        </authorList>
    </citation>
    <scope>NUCLEOTIDE SEQUENCE [LARGE SCALE GENOMIC DNA]</scope>
    <source>
        <strain evidence="1 2">ATCC BAA-463</strain>
    </source>
</reference>
<evidence type="ECO:0000313" key="1">
    <source>
        <dbReference type="EMBL" id="AJZ58209.1"/>
    </source>
</evidence>
<dbReference type="AlphaFoldDB" id="A0AAU8T2Z7"/>